<organism evidence="2">
    <name type="scientific">Methylobacterium bullatum</name>
    <dbReference type="NCBI Taxonomy" id="570505"/>
    <lineage>
        <taxon>Bacteria</taxon>
        <taxon>Pseudomonadati</taxon>
        <taxon>Pseudomonadota</taxon>
        <taxon>Alphaproteobacteria</taxon>
        <taxon>Hyphomicrobiales</taxon>
        <taxon>Methylobacteriaceae</taxon>
        <taxon>Methylobacterium</taxon>
    </lineage>
</organism>
<gene>
    <name evidence="2" type="ORF">MBUL_02907</name>
</gene>
<protein>
    <recommendedName>
        <fullName evidence="3">MazF family transcriptional regulator</fullName>
    </recommendedName>
</protein>
<dbReference type="AlphaFoldDB" id="A0A679J5P0"/>
<accession>A0A679J5P0</accession>
<name>A0A679J5P0_9HYPH</name>
<proteinExistence type="predicted"/>
<reference evidence="2" key="1">
    <citation type="submission" date="2019-12" db="EMBL/GenBank/DDBJ databases">
        <authorList>
            <person name="Cremers G."/>
        </authorList>
    </citation>
    <scope>NUCLEOTIDE SEQUENCE</scope>
    <source>
        <strain evidence="2">Mbul1</strain>
    </source>
</reference>
<evidence type="ECO:0000256" key="1">
    <source>
        <dbReference type="SAM" id="MobiDB-lite"/>
    </source>
</evidence>
<feature type="region of interest" description="Disordered" evidence="1">
    <location>
        <begin position="75"/>
        <end position="100"/>
    </location>
</feature>
<sequence>MEAKLEREGPDYTVRLSADDVRTLGLVEGQVVEVLPGPLATREAASAASPAAHRFVNGFPVFTMAEMVEEARRLGPDFEPPTVDWGPDVGSEIINDDEPY</sequence>
<dbReference type="EMBL" id="LR743504">
    <property type="protein sequence ID" value="CAA2104865.1"/>
    <property type="molecule type" value="Genomic_DNA"/>
</dbReference>
<evidence type="ECO:0000313" key="2">
    <source>
        <dbReference type="EMBL" id="CAA2104865.1"/>
    </source>
</evidence>
<evidence type="ECO:0008006" key="3">
    <source>
        <dbReference type="Google" id="ProtNLM"/>
    </source>
</evidence>